<dbReference type="InterPro" id="IPR029058">
    <property type="entry name" value="AB_hydrolase_fold"/>
</dbReference>
<feature type="transmembrane region" description="Helical" evidence="11">
    <location>
        <begin position="432"/>
        <end position="448"/>
    </location>
</feature>
<comment type="similarity">
    <text evidence="3">Belongs to the 'GDXG' lipolytic enzyme family.</text>
</comment>
<dbReference type="GO" id="GO:0016787">
    <property type="term" value="F:hydrolase activity"/>
    <property type="evidence" value="ECO:0007669"/>
    <property type="project" value="InterPro"/>
</dbReference>
<reference evidence="13 14" key="1">
    <citation type="submission" date="2024-01" db="EMBL/GenBank/DDBJ databases">
        <title>A telomere-to-telomere, gap-free genome of sweet tea (Lithocarpus litseifolius).</title>
        <authorList>
            <person name="Zhou J."/>
        </authorList>
    </citation>
    <scope>NUCLEOTIDE SEQUENCE [LARGE SCALE GENOMIC DNA]</scope>
    <source>
        <strain evidence="13">Zhou-2022a</strain>
        <tissue evidence="13">Leaf</tissue>
    </source>
</reference>
<keyword evidence="6 11" id="KW-0812">Transmembrane</keyword>
<feature type="transmembrane region" description="Helical" evidence="11">
    <location>
        <begin position="454"/>
        <end position="474"/>
    </location>
</feature>
<comment type="subcellular location">
    <subcellularLocation>
        <location evidence="1">Endomembrane system</location>
        <topology evidence="1">Multi-pass membrane protein</topology>
    </subcellularLocation>
</comment>
<keyword evidence="7" id="KW-0677">Repeat</keyword>
<dbReference type="PANTHER" id="PTHR23024:SF416">
    <property type="entry name" value="CARBOXYLESTERASE 15-RELATED"/>
    <property type="match status" value="1"/>
</dbReference>
<evidence type="ECO:0000259" key="12">
    <source>
        <dbReference type="Pfam" id="PF07859"/>
    </source>
</evidence>
<dbReference type="GO" id="GO:0012505">
    <property type="term" value="C:endomembrane system"/>
    <property type="evidence" value="ECO:0007669"/>
    <property type="project" value="UniProtKB-SubCell"/>
</dbReference>
<organism evidence="13 14">
    <name type="scientific">Lithocarpus litseifolius</name>
    <dbReference type="NCBI Taxonomy" id="425828"/>
    <lineage>
        <taxon>Eukaryota</taxon>
        <taxon>Viridiplantae</taxon>
        <taxon>Streptophyta</taxon>
        <taxon>Embryophyta</taxon>
        <taxon>Tracheophyta</taxon>
        <taxon>Spermatophyta</taxon>
        <taxon>Magnoliopsida</taxon>
        <taxon>eudicotyledons</taxon>
        <taxon>Gunneridae</taxon>
        <taxon>Pentapetalae</taxon>
        <taxon>rosids</taxon>
        <taxon>fabids</taxon>
        <taxon>Fagales</taxon>
        <taxon>Fagaceae</taxon>
        <taxon>Lithocarpus</taxon>
    </lineage>
</organism>
<evidence type="ECO:0000256" key="7">
    <source>
        <dbReference type="ARBA" id="ARBA00022737"/>
    </source>
</evidence>
<keyword evidence="9 11" id="KW-0472">Membrane</keyword>
<evidence type="ECO:0000313" key="13">
    <source>
        <dbReference type="EMBL" id="KAL0006092.1"/>
    </source>
</evidence>
<evidence type="ECO:0000256" key="1">
    <source>
        <dbReference type="ARBA" id="ARBA00004127"/>
    </source>
</evidence>
<dbReference type="Pfam" id="PF03083">
    <property type="entry name" value="MtN3_slv"/>
    <property type="match status" value="1"/>
</dbReference>
<keyword evidence="5" id="KW-0762">Sugar transport</keyword>
<sequence>MGSLPHVVEDCFGLLKLYSNGSISRSTNINFNIPIIDDGSVLWKDYVFDKHHNLHLRLYKPTLASLTKLPVLYYIHAGGFCFGSRTFPNFHNICHRLASGLGVLVVAPDYRLAPEHRLPAAIDDAMSSLKWLQTLAMHGDIGCDTWLGDGVVDFDRVFVMGDSSGGNVAHHVALRLGMGLVGLEPVRVRGYVLLAPFFGGSVKTRSEEERPCEVFWNLDMYNRFWRLSLPIGDAKDHPLMNPFGPSSPKLAEVNLNPMLVVVGSDEILKDRVEDYAKKLKELGKKIEYVEFEGKQHGFFTDHPFSEVAERVIQIIKGNITAVLVYASPIKTFWRVVRKKSTENYSGIPYVATLLNACLWTFYGHLKPGGLLLETVNGIGVVLELIFVTLFLIYAPKDMKVKTAYMVGIFNVVFPGSVIAITLLSIHEKNKQLTIIGTLCVGLAVGMYASPLLSMVPNAIGFALGLVQLIIYSIYKYKPKVSDKPEDVMKEEGPTQLVKGVPEVQANDEEAKL</sequence>
<dbReference type="Proteomes" id="UP001459277">
    <property type="component" value="Unassembled WGS sequence"/>
</dbReference>
<dbReference type="FunFam" id="1.20.1280.290:FF:000001">
    <property type="entry name" value="Bidirectional sugar transporter SWEET"/>
    <property type="match status" value="1"/>
</dbReference>
<dbReference type="InterPro" id="IPR050466">
    <property type="entry name" value="Carboxylest/Gibb_receptor"/>
</dbReference>
<evidence type="ECO:0000256" key="10">
    <source>
        <dbReference type="SAM" id="MobiDB-lite"/>
    </source>
</evidence>
<protein>
    <recommendedName>
        <fullName evidence="12">Alpha/beta hydrolase fold-3 domain-containing protein</fullName>
    </recommendedName>
</protein>
<evidence type="ECO:0000256" key="8">
    <source>
        <dbReference type="ARBA" id="ARBA00022989"/>
    </source>
</evidence>
<feature type="region of interest" description="Disordered" evidence="10">
    <location>
        <begin position="481"/>
        <end position="512"/>
    </location>
</feature>
<comment type="caution">
    <text evidence="13">The sequence shown here is derived from an EMBL/GenBank/DDBJ whole genome shotgun (WGS) entry which is preliminary data.</text>
</comment>
<feature type="transmembrane region" description="Helical" evidence="11">
    <location>
        <begin position="370"/>
        <end position="392"/>
    </location>
</feature>
<dbReference type="GO" id="GO:0016020">
    <property type="term" value="C:membrane"/>
    <property type="evidence" value="ECO:0007669"/>
    <property type="project" value="InterPro"/>
</dbReference>
<name>A0AAW2D8D0_9ROSI</name>
<comment type="similarity">
    <text evidence="2">Belongs to the SWEET sugar transporter family.</text>
</comment>
<dbReference type="InterPro" id="IPR004316">
    <property type="entry name" value="SWEET_rpt"/>
</dbReference>
<feature type="transmembrane region" description="Helical" evidence="11">
    <location>
        <begin position="346"/>
        <end position="363"/>
    </location>
</feature>
<dbReference type="EMBL" id="JAZDWU010000004">
    <property type="protein sequence ID" value="KAL0006092.1"/>
    <property type="molecule type" value="Genomic_DNA"/>
</dbReference>
<dbReference type="Pfam" id="PF07859">
    <property type="entry name" value="Abhydrolase_3"/>
    <property type="match status" value="1"/>
</dbReference>
<dbReference type="Gene3D" id="1.20.1280.290">
    <property type="match status" value="1"/>
</dbReference>
<feature type="transmembrane region" description="Helical" evidence="11">
    <location>
        <begin position="404"/>
        <end position="425"/>
    </location>
</feature>
<dbReference type="SUPFAM" id="SSF53474">
    <property type="entry name" value="alpha/beta-Hydrolases"/>
    <property type="match status" value="1"/>
</dbReference>
<feature type="domain" description="Alpha/beta hydrolase fold-3" evidence="12">
    <location>
        <begin position="73"/>
        <end position="299"/>
    </location>
</feature>
<keyword evidence="4" id="KW-0813">Transport</keyword>
<feature type="compositionally biased region" description="Basic and acidic residues" evidence="10">
    <location>
        <begin position="481"/>
        <end position="492"/>
    </location>
</feature>
<keyword evidence="8 11" id="KW-1133">Transmembrane helix</keyword>
<evidence type="ECO:0000313" key="14">
    <source>
        <dbReference type="Proteomes" id="UP001459277"/>
    </source>
</evidence>
<evidence type="ECO:0000256" key="9">
    <source>
        <dbReference type="ARBA" id="ARBA00023136"/>
    </source>
</evidence>
<dbReference type="PANTHER" id="PTHR23024">
    <property type="entry name" value="ARYLACETAMIDE DEACETYLASE"/>
    <property type="match status" value="1"/>
</dbReference>
<evidence type="ECO:0000256" key="4">
    <source>
        <dbReference type="ARBA" id="ARBA00022448"/>
    </source>
</evidence>
<dbReference type="Gene3D" id="3.40.50.1820">
    <property type="entry name" value="alpha/beta hydrolase"/>
    <property type="match status" value="1"/>
</dbReference>
<dbReference type="AlphaFoldDB" id="A0AAW2D8D0"/>
<accession>A0AAW2D8D0</accession>
<gene>
    <name evidence="13" type="ORF">SO802_013653</name>
</gene>
<evidence type="ECO:0000256" key="6">
    <source>
        <dbReference type="ARBA" id="ARBA00022692"/>
    </source>
</evidence>
<evidence type="ECO:0000256" key="2">
    <source>
        <dbReference type="ARBA" id="ARBA00007809"/>
    </source>
</evidence>
<proteinExistence type="inferred from homology"/>
<keyword evidence="14" id="KW-1185">Reference proteome</keyword>
<evidence type="ECO:0000256" key="3">
    <source>
        <dbReference type="ARBA" id="ARBA00010515"/>
    </source>
</evidence>
<dbReference type="InterPro" id="IPR013094">
    <property type="entry name" value="AB_hydrolase_3"/>
</dbReference>
<evidence type="ECO:0000256" key="5">
    <source>
        <dbReference type="ARBA" id="ARBA00022597"/>
    </source>
</evidence>
<evidence type="ECO:0000256" key="11">
    <source>
        <dbReference type="SAM" id="Phobius"/>
    </source>
</evidence>